<dbReference type="EMBL" id="BK032535">
    <property type="protein sequence ID" value="DAF46298.1"/>
    <property type="molecule type" value="Genomic_DNA"/>
</dbReference>
<name>A0A8S5S6H3_9CAUD</name>
<protein>
    <submittedName>
        <fullName evidence="2">Capsid assembly protein</fullName>
    </submittedName>
</protein>
<accession>A0A8S5S6H3</accession>
<evidence type="ECO:0000256" key="1">
    <source>
        <dbReference type="SAM" id="MobiDB-lite"/>
    </source>
</evidence>
<evidence type="ECO:0000313" key="2">
    <source>
        <dbReference type="EMBL" id="DAF46298.1"/>
    </source>
</evidence>
<dbReference type="Pfam" id="PF07230">
    <property type="entry name" value="Portal_T4"/>
    <property type="match status" value="1"/>
</dbReference>
<feature type="compositionally biased region" description="Basic and acidic residues" evidence="1">
    <location>
        <begin position="265"/>
        <end position="278"/>
    </location>
</feature>
<feature type="region of interest" description="Disordered" evidence="1">
    <location>
        <begin position="265"/>
        <end position="288"/>
    </location>
</feature>
<reference evidence="2" key="1">
    <citation type="journal article" date="2021" name="Proc. Natl. Acad. Sci. U.S.A.">
        <title>A Catalog of Tens of Thousands of Viruses from Human Metagenomes Reveals Hidden Associations with Chronic Diseases.</title>
        <authorList>
            <person name="Tisza M.J."/>
            <person name="Buck C.B."/>
        </authorList>
    </citation>
    <scope>NUCLEOTIDE SEQUENCE</scope>
    <source>
        <strain evidence="2">CtqEN1</strain>
    </source>
</reference>
<dbReference type="InterPro" id="IPR010823">
    <property type="entry name" value="Portal_Gp20"/>
</dbReference>
<organism evidence="2">
    <name type="scientific">Myoviridae sp. ctqEN1</name>
    <dbReference type="NCBI Taxonomy" id="2827709"/>
    <lineage>
        <taxon>Viruses</taxon>
        <taxon>Duplodnaviria</taxon>
        <taxon>Heunggongvirae</taxon>
        <taxon>Uroviricota</taxon>
        <taxon>Caudoviricetes</taxon>
    </lineage>
</organism>
<sequence>MGLFQKLFGLKEPTDFAKAGTEAPAENSLNEDFTGSLGGSMPGFGYDSTVGFQGNPSFGLGGAIGGEGNFIGDSFWDVGGVFTRAYGNPGLQEVEKSYIMHQRAISLYPEVAIGIEEIMRDLFLKDDPLVLETEGEDDKQFEVVNEIFNEFKKKPFVVINGIKTPDALITFNFLKQAYIDGRMCVLSLAIDASKFVGKEKANAKNMHGMSGTLLNESMVHWKSKTAFINPDRITEKDVEYLIESANDFYEPLSVTKDGAKTRFDKKTGKAIRDPKGLSDGESSENQDNSNKIRVFIPIDPLKVVEQDGVTYYQAGRSNKMELKPEQVIQSDFGLFDVTGARHGFLLYAFKYANQLQALQDMLIPMRFRRSVARRVFNVDISNLPQNRALAYMQDLQTRFKYKKRYDATSGKIVSTNNEPTGIVEDYWFANRSGSKGTTVETIDEAGNFQDSLDDIMYFNKKLYQSMFIPLRRIFESEASYDYTANSIEVDELRFVNFLDRVRFVYSNVFTEMFRQILRDKQVPEDYILDTYISLNYEAWYEKAKVKEDFEKALDLYETAKPLIGKLFSAETVIDRVFDMSASDVQDEFDKIKQEIDEGNTYYPIYQANKEQDDEY</sequence>
<proteinExistence type="predicted"/>